<dbReference type="Gene3D" id="3.30.2000.30">
    <property type="match status" value="1"/>
</dbReference>
<name>A0A1G5EEU2_9FIRM</name>
<accession>A0A1G5EEU2</accession>
<evidence type="ECO:0000313" key="2">
    <source>
        <dbReference type="Proteomes" id="UP000198636"/>
    </source>
</evidence>
<protein>
    <submittedName>
        <fullName evidence="1">Uncharacterized protein</fullName>
    </submittedName>
</protein>
<proteinExistence type="predicted"/>
<organism evidence="1 2">
    <name type="scientific">Alkaliphilus peptidifermentans DSM 18978</name>
    <dbReference type="NCBI Taxonomy" id="1120976"/>
    <lineage>
        <taxon>Bacteria</taxon>
        <taxon>Bacillati</taxon>
        <taxon>Bacillota</taxon>
        <taxon>Clostridia</taxon>
        <taxon>Peptostreptococcales</taxon>
        <taxon>Natronincolaceae</taxon>
        <taxon>Alkaliphilus</taxon>
    </lineage>
</organism>
<evidence type="ECO:0000313" key="1">
    <source>
        <dbReference type="EMBL" id="SCY25230.1"/>
    </source>
</evidence>
<dbReference type="OrthoDB" id="2988606at2"/>
<dbReference type="STRING" id="1120976.SAMN03080606_01131"/>
<dbReference type="EMBL" id="FMUS01000005">
    <property type="protein sequence ID" value="SCY25230.1"/>
    <property type="molecule type" value="Genomic_DNA"/>
</dbReference>
<keyword evidence="2" id="KW-1185">Reference proteome</keyword>
<dbReference type="InterPro" id="IPR021508">
    <property type="entry name" value="Gp17-like"/>
</dbReference>
<dbReference type="InterPro" id="IPR053745">
    <property type="entry name" value="Viral_Tail_Comp_sf"/>
</dbReference>
<dbReference type="Pfam" id="PF11367">
    <property type="entry name" value="Tail_completion_gp17"/>
    <property type="match status" value="1"/>
</dbReference>
<dbReference type="AlphaFoldDB" id="A0A1G5EEU2"/>
<gene>
    <name evidence="1" type="ORF">SAMN03080606_01131</name>
</gene>
<sequence>MELGEALFQYLSNHSDLKEKIGDRIYPIMMPQNAKLPVIIYSQISTRRSHALQKDTGFVSQTIQFSCHGKSYKEAVALSKTLRKILQNFSGTMGDLTIQGVLLIGEVTLSQGTTTNYRTDQFIISTDYEFQYIED</sequence>
<dbReference type="Proteomes" id="UP000198636">
    <property type="component" value="Unassembled WGS sequence"/>
</dbReference>
<dbReference type="RefSeq" id="WP_091540969.1">
    <property type="nucleotide sequence ID" value="NZ_FMUS01000005.1"/>
</dbReference>
<reference evidence="1 2" key="1">
    <citation type="submission" date="2016-10" db="EMBL/GenBank/DDBJ databases">
        <authorList>
            <person name="de Groot N.N."/>
        </authorList>
    </citation>
    <scope>NUCLEOTIDE SEQUENCE [LARGE SCALE GENOMIC DNA]</scope>
    <source>
        <strain evidence="1 2">DSM 18978</strain>
    </source>
</reference>